<dbReference type="InterPro" id="IPR018253">
    <property type="entry name" value="DnaJ_domain_CS"/>
</dbReference>
<dbReference type="InterPro" id="IPR001623">
    <property type="entry name" value="DnaJ_domain"/>
</dbReference>
<dbReference type="PRINTS" id="PR00625">
    <property type="entry name" value="JDOMAIN"/>
</dbReference>
<dbReference type="PANTHER" id="PTHR45168">
    <property type="entry name" value="DNAJ HOMOLOG SUBFAMILY B MEMBER 2"/>
    <property type="match status" value="1"/>
</dbReference>
<dbReference type="Proteomes" id="UP000728032">
    <property type="component" value="Unassembled WGS sequence"/>
</dbReference>
<evidence type="ECO:0000259" key="2">
    <source>
        <dbReference type="PROSITE" id="PS50076"/>
    </source>
</evidence>
<dbReference type="AlphaFoldDB" id="A0A7R9QXE6"/>
<dbReference type="InterPro" id="IPR043183">
    <property type="entry name" value="DNJB2/6-like"/>
</dbReference>
<evidence type="ECO:0000313" key="4">
    <source>
        <dbReference type="Proteomes" id="UP000728032"/>
    </source>
</evidence>
<keyword evidence="4" id="KW-1185">Reference proteome</keyword>
<protein>
    <recommendedName>
        <fullName evidence="2">J domain-containing protein</fullName>
    </recommendedName>
</protein>
<evidence type="ECO:0000313" key="3">
    <source>
        <dbReference type="EMBL" id="CAD7660817.1"/>
    </source>
</evidence>
<organism evidence="3">
    <name type="scientific">Oppiella nova</name>
    <dbReference type="NCBI Taxonomy" id="334625"/>
    <lineage>
        <taxon>Eukaryota</taxon>
        <taxon>Metazoa</taxon>
        <taxon>Ecdysozoa</taxon>
        <taxon>Arthropoda</taxon>
        <taxon>Chelicerata</taxon>
        <taxon>Arachnida</taxon>
        <taxon>Acari</taxon>
        <taxon>Acariformes</taxon>
        <taxon>Sarcoptiformes</taxon>
        <taxon>Oribatida</taxon>
        <taxon>Brachypylina</taxon>
        <taxon>Oppioidea</taxon>
        <taxon>Oppiidae</taxon>
        <taxon>Oppiella</taxon>
    </lineage>
</organism>
<dbReference type="EMBL" id="OC936214">
    <property type="protein sequence ID" value="CAD7660817.1"/>
    <property type="molecule type" value="Genomic_DNA"/>
</dbReference>
<dbReference type="SMART" id="SM00271">
    <property type="entry name" value="DnaJ"/>
    <property type="match status" value="1"/>
</dbReference>
<dbReference type="GO" id="GO:0051082">
    <property type="term" value="F:unfolded protein binding"/>
    <property type="evidence" value="ECO:0007669"/>
    <property type="project" value="InterPro"/>
</dbReference>
<dbReference type="PROSITE" id="PS00636">
    <property type="entry name" value="DNAJ_1"/>
    <property type="match status" value="1"/>
</dbReference>
<gene>
    <name evidence="3" type="ORF">ONB1V03_LOCUS17380</name>
</gene>
<feature type="domain" description="J" evidence="2">
    <location>
        <begin position="3"/>
        <end position="69"/>
    </location>
</feature>
<dbReference type="SUPFAM" id="SSF46565">
    <property type="entry name" value="Chaperone J-domain"/>
    <property type="match status" value="1"/>
</dbReference>
<reference evidence="3" key="1">
    <citation type="submission" date="2020-11" db="EMBL/GenBank/DDBJ databases">
        <authorList>
            <person name="Tran Van P."/>
        </authorList>
    </citation>
    <scope>NUCLEOTIDE SEQUENCE</scope>
</reference>
<proteinExistence type="predicted"/>
<sequence length="245" mass="28057">MVDYYKVLEVPRNADTNDIKKAYRKLALKWHPDKNPDRKEEADRRFKELSEAYEVLSDDKKRKIYDKYGKEGLMNGGSAHHHHYHHHTGPDMFANSFPGHPFQAFFTFRDPEDVFRDFFGSDPFSDLFGGGGRPSAHTNHTSAMNRQNNMQFAFNPFAQFGLGSMDHMNDHLWGDQSSTFTTFSTFNDLGNRPNVKRTTTSTKYVNGKRVETRKVMENGKETVTITEDGVVTSKLVNGVNQSIGY</sequence>
<dbReference type="CDD" id="cd06257">
    <property type="entry name" value="DnaJ"/>
    <property type="match status" value="1"/>
</dbReference>
<evidence type="ECO:0000256" key="1">
    <source>
        <dbReference type="ARBA" id="ARBA00023186"/>
    </source>
</evidence>
<dbReference type="PROSITE" id="PS50076">
    <property type="entry name" value="DNAJ_2"/>
    <property type="match status" value="1"/>
</dbReference>
<dbReference type="PANTHER" id="PTHR45168:SF3">
    <property type="entry name" value="DNAJ HEAT SHOCK PROTEIN FAMILY (HSP40) MEMBER B2"/>
    <property type="match status" value="1"/>
</dbReference>
<dbReference type="Pfam" id="PF00226">
    <property type="entry name" value="DnaJ"/>
    <property type="match status" value="1"/>
</dbReference>
<keyword evidence="1" id="KW-0143">Chaperone</keyword>
<dbReference type="InterPro" id="IPR036869">
    <property type="entry name" value="J_dom_sf"/>
</dbReference>
<dbReference type="OrthoDB" id="10250354at2759"/>
<name>A0A7R9QXE6_9ACAR</name>
<accession>A0A7R9QXE6</accession>
<dbReference type="GO" id="GO:0030544">
    <property type="term" value="F:Hsp70 protein binding"/>
    <property type="evidence" value="ECO:0007669"/>
    <property type="project" value="InterPro"/>
</dbReference>
<dbReference type="Gene3D" id="1.10.287.110">
    <property type="entry name" value="DnaJ domain"/>
    <property type="match status" value="1"/>
</dbReference>
<dbReference type="EMBL" id="CAJPVJ010021389">
    <property type="protein sequence ID" value="CAG2177953.1"/>
    <property type="molecule type" value="Genomic_DNA"/>
</dbReference>